<keyword evidence="1" id="KW-1133">Transmembrane helix</keyword>
<protein>
    <submittedName>
        <fullName evidence="2">Uncharacterized protein</fullName>
    </submittedName>
</protein>
<evidence type="ECO:0000256" key="1">
    <source>
        <dbReference type="SAM" id="Phobius"/>
    </source>
</evidence>
<dbReference type="AlphaFoldDB" id="A0A8C0V354"/>
<organism evidence="2 3">
    <name type="scientific">Cyanistes caeruleus</name>
    <name type="common">Eurasian blue tit</name>
    <name type="synonym">Parus caeruleus</name>
    <dbReference type="NCBI Taxonomy" id="156563"/>
    <lineage>
        <taxon>Eukaryota</taxon>
        <taxon>Metazoa</taxon>
        <taxon>Chordata</taxon>
        <taxon>Craniata</taxon>
        <taxon>Vertebrata</taxon>
        <taxon>Euteleostomi</taxon>
        <taxon>Archelosauria</taxon>
        <taxon>Archosauria</taxon>
        <taxon>Dinosauria</taxon>
        <taxon>Saurischia</taxon>
        <taxon>Theropoda</taxon>
        <taxon>Coelurosauria</taxon>
        <taxon>Aves</taxon>
        <taxon>Neognathae</taxon>
        <taxon>Neoaves</taxon>
        <taxon>Telluraves</taxon>
        <taxon>Australaves</taxon>
        <taxon>Passeriformes</taxon>
        <taxon>Paridae</taxon>
        <taxon>Cyanistes</taxon>
    </lineage>
</organism>
<accession>A0A8C0V354</accession>
<dbReference type="Ensembl" id="ENSCCET00000028002.1">
    <property type="protein sequence ID" value="ENSCCEP00000018251.1"/>
    <property type="gene ID" value="ENSCCEG00000016764.1"/>
</dbReference>
<feature type="transmembrane region" description="Helical" evidence="1">
    <location>
        <begin position="43"/>
        <end position="66"/>
    </location>
</feature>
<dbReference type="Proteomes" id="UP000694410">
    <property type="component" value="Unplaced"/>
</dbReference>
<name>A0A8C0V354_CYACU</name>
<keyword evidence="1" id="KW-0812">Transmembrane</keyword>
<reference evidence="2" key="1">
    <citation type="submission" date="2025-08" db="UniProtKB">
        <authorList>
            <consortium name="Ensembl"/>
        </authorList>
    </citation>
    <scope>IDENTIFICATION</scope>
</reference>
<proteinExistence type="predicted"/>
<evidence type="ECO:0000313" key="3">
    <source>
        <dbReference type="Proteomes" id="UP000694410"/>
    </source>
</evidence>
<reference evidence="2" key="2">
    <citation type="submission" date="2025-09" db="UniProtKB">
        <authorList>
            <consortium name="Ensembl"/>
        </authorList>
    </citation>
    <scope>IDENTIFICATION</scope>
</reference>
<keyword evidence="3" id="KW-1185">Reference proteome</keyword>
<sequence>IRKVGKEKKKPQVEVDIKSTLLKEMKMTVGYVLSVFVRELPGYVLFAGIFMPVTLLLLLLIAYFRIKLREVCLRMRKSEMPRSGNTLKQHFIVKWWYGYQKSCYIQTLCGFDRTAY</sequence>
<evidence type="ECO:0000313" key="2">
    <source>
        <dbReference type="Ensembl" id="ENSCCEP00000018251.1"/>
    </source>
</evidence>
<keyword evidence="1" id="KW-0472">Membrane</keyword>